<dbReference type="SUPFAM" id="SSF52833">
    <property type="entry name" value="Thioredoxin-like"/>
    <property type="match status" value="1"/>
</dbReference>
<dbReference type="InterPro" id="IPR036249">
    <property type="entry name" value="Thioredoxin-like_sf"/>
</dbReference>
<dbReference type="GO" id="GO:0004602">
    <property type="term" value="F:glutathione peroxidase activity"/>
    <property type="evidence" value="ECO:0007669"/>
    <property type="project" value="TreeGrafter"/>
</dbReference>
<feature type="active site" description="Nucleophile" evidence="2">
    <location>
        <position position="16"/>
    </location>
</feature>
<dbReference type="InterPro" id="IPR001853">
    <property type="entry name" value="DSBA-like_thioredoxin_dom"/>
</dbReference>
<dbReference type="Gene3D" id="3.40.30.10">
    <property type="entry name" value="Glutaredoxin"/>
    <property type="match status" value="1"/>
</dbReference>
<dbReference type="RefSeq" id="WP_044239143.1">
    <property type="nucleotide sequence ID" value="NZ_ASRX01000014.1"/>
</dbReference>
<dbReference type="OrthoDB" id="5244108at2"/>
<accession>A0A017TCY1</accession>
<organism evidence="4 5">
    <name type="scientific">Chondromyces apiculatus DSM 436</name>
    <dbReference type="NCBI Taxonomy" id="1192034"/>
    <lineage>
        <taxon>Bacteria</taxon>
        <taxon>Pseudomonadati</taxon>
        <taxon>Myxococcota</taxon>
        <taxon>Polyangia</taxon>
        <taxon>Polyangiales</taxon>
        <taxon>Polyangiaceae</taxon>
        <taxon>Chondromyces</taxon>
    </lineage>
</organism>
<proteinExistence type="inferred from homology"/>
<gene>
    <name evidence="4" type="ORF">CAP_1484</name>
</gene>
<dbReference type="GO" id="GO:0006749">
    <property type="term" value="P:glutathione metabolic process"/>
    <property type="evidence" value="ECO:0007669"/>
    <property type="project" value="TreeGrafter"/>
</dbReference>
<dbReference type="eggNOG" id="COG3917">
    <property type="taxonomic scope" value="Bacteria"/>
</dbReference>
<evidence type="ECO:0000256" key="2">
    <source>
        <dbReference type="PIRSR" id="PIRSR006386-1"/>
    </source>
</evidence>
<evidence type="ECO:0000256" key="1">
    <source>
        <dbReference type="PIRNR" id="PIRNR006386"/>
    </source>
</evidence>
<dbReference type="InterPro" id="IPR051924">
    <property type="entry name" value="GST_Kappa/NadH"/>
</dbReference>
<dbReference type="EMBL" id="ASRX01000014">
    <property type="protein sequence ID" value="EYF06787.1"/>
    <property type="molecule type" value="Genomic_DNA"/>
</dbReference>
<dbReference type="Pfam" id="PF01323">
    <property type="entry name" value="DSBA"/>
    <property type="match status" value="1"/>
</dbReference>
<dbReference type="PANTHER" id="PTHR42943">
    <property type="entry name" value="GLUTATHIONE S-TRANSFERASE KAPPA"/>
    <property type="match status" value="1"/>
</dbReference>
<dbReference type="Proteomes" id="UP000019678">
    <property type="component" value="Unassembled WGS sequence"/>
</dbReference>
<dbReference type="GO" id="GO:1901170">
    <property type="term" value="P:naphthalene catabolic process"/>
    <property type="evidence" value="ECO:0007669"/>
    <property type="project" value="InterPro"/>
</dbReference>
<feature type="domain" description="DSBA-like thioredoxin" evidence="3">
    <location>
        <begin position="7"/>
        <end position="196"/>
    </location>
</feature>
<dbReference type="STRING" id="1192034.CAP_1484"/>
<keyword evidence="5" id="KW-1185">Reference proteome</keyword>
<dbReference type="InterPro" id="IPR044087">
    <property type="entry name" value="NahD-like"/>
</dbReference>
<evidence type="ECO:0000259" key="3">
    <source>
        <dbReference type="Pfam" id="PF01323"/>
    </source>
</evidence>
<dbReference type="EC" id="5.99.1.4" evidence="1"/>
<evidence type="ECO:0000313" key="4">
    <source>
        <dbReference type="EMBL" id="EYF06787.1"/>
    </source>
</evidence>
<dbReference type="CDD" id="cd03022">
    <property type="entry name" value="DsbA_HCCA_Iso"/>
    <property type="match status" value="1"/>
</dbReference>
<dbReference type="GO" id="GO:0018845">
    <property type="term" value="F:2-hydroxychromene-2-carboxylate isomerase activity"/>
    <property type="evidence" value="ECO:0007669"/>
    <property type="project" value="UniProtKB-UniRule"/>
</dbReference>
<comment type="catalytic activity">
    <reaction evidence="1">
        <text>2-hydroxychromene-2-carboxylate = (3E)-4-(2-hydroxyphenyl)-2-oxobut-3-enoate</text>
        <dbReference type="Rhea" id="RHEA:27401"/>
        <dbReference type="ChEBI" id="CHEBI:59350"/>
        <dbReference type="ChEBI" id="CHEBI:59353"/>
        <dbReference type="EC" id="5.99.1.4"/>
    </reaction>
</comment>
<dbReference type="PIRSF" id="PIRSF006386">
    <property type="entry name" value="HCCAis_GSTk"/>
    <property type="match status" value="1"/>
</dbReference>
<comment type="caution">
    <text evidence="4">The sequence shown here is derived from an EMBL/GenBank/DDBJ whole genome shotgun (WGS) entry which is preliminary data.</text>
</comment>
<evidence type="ECO:0000313" key="5">
    <source>
        <dbReference type="Proteomes" id="UP000019678"/>
    </source>
</evidence>
<name>A0A017TCY1_9BACT</name>
<dbReference type="AlphaFoldDB" id="A0A017TCY1"/>
<protein>
    <recommendedName>
        <fullName evidence="1">2-hydroxychromene-2-carboxylate isomerase</fullName>
        <ecNumber evidence="1">5.99.1.4</ecNumber>
    </recommendedName>
</protein>
<sequence length="226" mass="24292">MRGAPVTIRFFFDVISPYAYLGWTQIHALAERTGAVVVPEAVLFAAMLNHHGNKGPAEIAPKRIYLFKDVLRRAHRLGVPFAAPPHHPFNPLTAMRVASLPLPEESRRRLIDGLFAAVWGGGEGLESPEAVARVATAVGLDGAALVAEAQTAEAKARLRERSDAAIQQGVFGVPTMVVGDELFWGADALVEVEAYLRGEDPLQQEGGAAALSRWVETTPSARRTPG</sequence>
<dbReference type="PANTHER" id="PTHR42943:SF2">
    <property type="entry name" value="GLUTATHIONE S-TRANSFERASE KAPPA 1"/>
    <property type="match status" value="1"/>
</dbReference>
<reference evidence="4 5" key="1">
    <citation type="submission" date="2013-05" db="EMBL/GenBank/DDBJ databases">
        <title>Genome assembly of Chondromyces apiculatus DSM 436.</title>
        <authorList>
            <person name="Sharma G."/>
            <person name="Khatri I."/>
            <person name="Kaur C."/>
            <person name="Mayilraj S."/>
            <person name="Subramanian S."/>
        </authorList>
    </citation>
    <scope>NUCLEOTIDE SEQUENCE [LARGE SCALE GENOMIC DNA]</scope>
    <source>
        <strain evidence="4 5">DSM 436</strain>
    </source>
</reference>
<dbReference type="InterPro" id="IPR014440">
    <property type="entry name" value="HCCAis_GSTk"/>
</dbReference>
<comment type="similarity">
    <text evidence="1">Belongs to the GST superfamily. NadH family.</text>
</comment>
<dbReference type="GO" id="GO:0004364">
    <property type="term" value="F:glutathione transferase activity"/>
    <property type="evidence" value="ECO:0007669"/>
    <property type="project" value="TreeGrafter"/>
</dbReference>
<keyword evidence="1 4" id="KW-0413">Isomerase</keyword>